<dbReference type="Proteomes" id="UP001500653">
    <property type="component" value="Unassembled WGS sequence"/>
</dbReference>
<evidence type="ECO:0000256" key="5">
    <source>
        <dbReference type="ARBA" id="ARBA00022801"/>
    </source>
</evidence>
<keyword evidence="3 8" id="KW-0732">Signal</keyword>
<feature type="signal peptide" evidence="8">
    <location>
        <begin position="1"/>
        <end position="32"/>
    </location>
</feature>
<dbReference type="CDD" id="cd08602">
    <property type="entry name" value="GDPD_ScGlpQ1_like"/>
    <property type="match status" value="1"/>
</dbReference>
<dbReference type="RefSeq" id="WP_253864402.1">
    <property type="nucleotide sequence ID" value="NZ_BAAALN010000007.1"/>
</dbReference>
<dbReference type="PANTHER" id="PTHR43620">
    <property type="entry name" value="GLYCEROPHOSPHORYL DIESTER PHOSPHODIESTERASE"/>
    <property type="match status" value="1"/>
</dbReference>
<dbReference type="PANTHER" id="PTHR43620:SF7">
    <property type="entry name" value="GLYCEROPHOSPHODIESTER PHOSPHODIESTERASE GDPD5-RELATED"/>
    <property type="match status" value="1"/>
</dbReference>
<dbReference type="EC" id="3.1.4.46" evidence="2"/>
<evidence type="ECO:0000256" key="4">
    <source>
        <dbReference type="ARBA" id="ARBA00022798"/>
    </source>
</evidence>
<dbReference type="SUPFAM" id="SSF51695">
    <property type="entry name" value="PLC-like phosphodiesterases"/>
    <property type="match status" value="1"/>
</dbReference>
<proteinExistence type="inferred from homology"/>
<keyword evidence="11" id="KW-1185">Reference proteome</keyword>
<accession>A0ABP4GXW8</accession>
<comment type="similarity">
    <text evidence="1">Belongs to the glycerophosphoryl diester phosphodiesterase family.</text>
</comment>
<evidence type="ECO:0000256" key="8">
    <source>
        <dbReference type="SAM" id="SignalP"/>
    </source>
</evidence>
<feature type="compositionally biased region" description="Low complexity" evidence="7">
    <location>
        <begin position="29"/>
        <end position="53"/>
    </location>
</feature>
<keyword evidence="5" id="KW-0378">Hydrolase</keyword>
<evidence type="ECO:0000256" key="3">
    <source>
        <dbReference type="ARBA" id="ARBA00022729"/>
    </source>
</evidence>
<dbReference type="InterPro" id="IPR030395">
    <property type="entry name" value="GP_PDE_dom"/>
</dbReference>
<comment type="catalytic activity">
    <reaction evidence="6">
        <text>a sn-glycero-3-phosphodiester + H2O = an alcohol + sn-glycerol 3-phosphate + H(+)</text>
        <dbReference type="Rhea" id="RHEA:12969"/>
        <dbReference type="ChEBI" id="CHEBI:15377"/>
        <dbReference type="ChEBI" id="CHEBI:15378"/>
        <dbReference type="ChEBI" id="CHEBI:30879"/>
        <dbReference type="ChEBI" id="CHEBI:57597"/>
        <dbReference type="ChEBI" id="CHEBI:83408"/>
        <dbReference type="EC" id="3.1.4.46"/>
    </reaction>
</comment>
<name>A0ABP4GXW8_9PSEU</name>
<evidence type="ECO:0000256" key="1">
    <source>
        <dbReference type="ARBA" id="ARBA00007277"/>
    </source>
</evidence>
<evidence type="ECO:0000256" key="2">
    <source>
        <dbReference type="ARBA" id="ARBA00012247"/>
    </source>
</evidence>
<feature type="region of interest" description="Disordered" evidence="7">
    <location>
        <begin position="29"/>
        <end position="63"/>
    </location>
</feature>
<keyword evidence="4" id="KW-0319">Glycerol metabolism</keyword>
<dbReference type="PROSITE" id="PS51704">
    <property type="entry name" value="GP_PDE"/>
    <property type="match status" value="1"/>
</dbReference>
<dbReference type="Gene3D" id="3.20.20.190">
    <property type="entry name" value="Phosphatidylinositol (PI) phosphodiesterase"/>
    <property type="match status" value="1"/>
</dbReference>
<reference evidence="11" key="1">
    <citation type="journal article" date="2019" name="Int. J. Syst. Evol. Microbiol.">
        <title>The Global Catalogue of Microorganisms (GCM) 10K type strain sequencing project: providing services to taxonomists for standard genome sequencing and annotation.</title>
        <authorList>
            <consortium name="The Broad Institute Genomics Platform"/>
            <consortium name="The Broad Institute Genome Sequencing Center for Infectious Disease"/>
            <person name="Wu L."/>
            <person name="Ma J."/>
        </authorList>
    </citation>
    <scope>NUCLEOTIDE SEQUENCE [LARGE SCALE GENOMIC DNA]</scope>
    <source>
        <strain evidence="11">JCM 13023</strain>
    </source>
</reference>
<evidence type="ECO:0000313" key="10">
    <source>
        <dbReference type="EMBL" id="GAA1241515.1"/>
    </source>
</evidence>
<dbReference type="Pfam" id="PF03009">
    <property type="entry name" value="GDPD"/>
    <property type="match status" value="1"/>
</dbReference>
<evidence type="ECO:0000256" key="7">
    <source>
        <dbReference type="SAM" id="MobiDB-lite"/>
    </source>
</evidence>
<feature type="chain" id="PRO_5045950053" description="glycerophosphodiester phosphodiesterase" evidence="8">
    <location>
        <begin position="33"/>
        <end position="390"/>
    </location>
</feature>
<gene>
    <name evidence="10" type="ORF">GCM10009676_28280</name>
</gene>
<evidence type="ECO:0000313" key="11">
    <source>
        <dbReference type="Proteomes" id="UP001500653"/>
    </source>
</evidence>
<evidence type="ECO:0000259" key="9">
    <source>
        <dbReference type="PROSITE" id="PS51704"/>
    </source>
</evidence>
<comment type="caution">
    <text evidence="10">The sequence shown here is derived from an EMBL/GenBank/DDBJ whole genome shotgun (WGS) entry which is preliminary data.</text>
</comment>
<evidence type="ECO:0000256" key="6">
    <source>
        <dbReference type="ARBA" id="ARBA00047512"/>
    </source>
</evidence>
<sequence>MAFVSRFRKRLGVAALGALAVLATTGAVPAGAQSGASPSGAPSSDATSPSGAAQGHGGPHADERIVVGHRGASGYRPEHTLASYELAARMGADYIEPDLVTTSDGVLVARHEPEIGGTTDVADRPEFADRKTTKLVDGDPVTGWFAEDFTLAELKTLRAKERLPEIRPNNTIYDGRFEIPTLQEVIDLSERLSRELHRPVGIYPETKHPTYFQEQGLALEPELVEALNRNHLNRPNAKVQVQSFEVGNLKELNEQVRVPLVQLTSTSGAPYDFVKSGDPRTYEDMTTPEGLREIATYADGLGPSIGQIVPLDSDGNTTEPTSLVDDSHAAGLSIVPWTFRAENEFLPADYDSSDDAAEWGDALGWAKAVWATGVDGMFADHPDIVIEAAE</sequence>
<protein>
    <recommendedName>
        <fullName evidence="2">glycerophosphodiester phosphodiesterase</fullName>
        <ecNumber evidence="2">3.1.4.46</ecNumber>
    </recommendedName>
</protein>
<feature type="domain" description="GP-PDE" evidence="9">
    <location>
        <begin position="64"/>
        <end position="369"/>
    </location>
</feature>
<organism evidence="10 11">
    <name type="scientific">Prauserella halophila</name>
    <dbReference type="NCBI Taxonomy" id="185641"/>
    <lineage>
        <taxon>Bacteria</taxon>
        <taxon>Bacillati</taxon>
        <taxon>Actinomycetota</taxon>
        <taxon>Actinomycetes</taxon>
        <taxon>Pseudonocardiales</taxon>
        <taxon>Pseudonocardiaceae</taxon>
        <taxon>Prauserella</taxon>
    </lineage>
</organism>
<dbReference type="EMBL" id="BAAALN010000007">
    <property type="protein sequence ID" value="GAA1241515.1"/>
    <property type="molecule type" value="Genomic_DNA"/>
</dbReference>
<dbReference type="InterPro" id="IPR017946">
    <property type="entry name" value="PLC-like_Pdiesterase_TIM-brl"/>
</dbReference>